<keyword evidence="1" id="KW-0472">Membrane</keyword>
<sequence length="202" mass="21053">MSDDGIDASCPQCGEPISGHEGRCPSCGLDFLDGEGGLSEDAIDAMLADAGIEGPEATPHGALSTPRWVRLLVGLSITVPMGPLVMFVVESVWPVPLLVSVFAFLVGWLVPGYLLSRWRVPTAIVALGLLLVGLTLSVTPLLIVGGRALLGTDASEIGTLGSNVVAAQTAFLLIGLVVVGLGAVVYRHAVSRREAWTQRTDQ</sequence>
<dbReference type="KEGG" id="hsn:DV733_14010"/>
<dbReference type="STRING" id="1457250.GCA_000755225_01665"/>
<dbReference type="OrthoDB" id="386115at2157"/>
<evidence type="ECO:0008006" key="4">
    <source>
        <dbReference type="Google" id="ProtNLM"/>
    </source>
</evidence>
<dbReference type="EMBL" id="CP031310">
    <property type="protein sequence ID" value="QCC52278.1"/>
    <property type="molecule type" value="Genomic_DNA"/>
</dbReference>
<gene>
    <name evidence="2" type="ORF">DV733_14010</name>
</gene>
<keyword evidence="3" id="KW-1185">Reference proteome</keyword>
<keyword evidence="1" id="KW-1133">Transmembrane helix</keyword>
<evidence type="ECO:0000313" key="3">
    <source>
        <dbReference type="Proteomes" id="UP000296706"/>
    </source>
</evidence>
<accession>A0A4D6HGN8</accession>
<reference evidence="2 3" key="1">
    <citation type="journal article" date="2019" name="Nat. Commun.">
        <title>A new type of DNA phosphorothioation-based antiviral system in archaea.</title>
        <authorList>
            <person name="Xiong L."/>
            <person name="Liu S."/>
            <person name="Chen S."/>
            <person name="Xiao Y."/>
            <person name="Zhu B."/>
            <person name="Gao Y."/>
            <person name="Zhang Y."/>
            <person name="Chen B."/>
            <person name="Luo J."/>
            <person name="Deng Z."/>
            <person name="Chen X."/>
            <person name="Wang L."/>
            <person name="Chen S."/>
        </authorList>
    </citation>
    <scope>NUCLEOTIDE SEQUENCE [LARGE SCALE GENOMIC DNA]</scope>
    <source>
        <strain evidence="2 3">CBA1105</strain>
    </source>
</reference>
<feature type="transmembrane region" description="Helical" evidence="1">
    <location>
        <begin position="122"/>
        <end position="144"/>
    </location>
</feature>
<evidence type="ECO:0000313" key="2">
    <source>
        <dbReference type="EMBL" id="QCC52278.1"/>
    </source>
</evidence>
<dbReference type="RefSeq" id="WP_049992605.1">
    <property type="nucleotide sequence ID" value="NZ_CP031310.1"/>
</dbReference>
<protein>
    <recommendedName>
        <fullName evidence="4">Zinc ribbon domain-containing protein</fullName>
    </recommendedName>
</protein>
<feature type="transmembrane region" description="Helical" evidence="1">
    <location>
        <begin position="164"/>
        <end position="186"/>
    </location>
</feature>
<evidence type="ECO:0000256" key="1">
    <source>
        <dbReference type="SAM" id="Phobius"/>
    </source>
</evidence>
<proteinExistence type="predicted"/>
<feature type="transmembrane region" description="Helical" evidence="1">
    <location>
        <begin position="95"/>
        <end position="115"/>
    </location>
</feature>
<organism evidence="2 3">
    <name type="scientific">Halapricum salinum</name>
    <dbReference type="NCBI Taxonomy" id="1457250"/>
    <lineage>
        <taxon>Archaea</taxon>
        <taxon>Methanobacteriati</taxon>
        <taxon>Methanobacteriota</taxon>
        <taxon>Stenosarchaea group</taxon>
        <taxon>Halobacteria</taxon>
        <taxon>Halobacteriales</taxon>
        <taxon>Haloarculaceae</taxon>
        <taxon>Halapricum</taxon>
    </lineage>
</organism>
<feature type="transmembrane region" description="Helical" evidence="1">
    <location>
        <begin position="68"/>
        <end position="89"/>
    </location>
</feature>
<keyword evidence="1" id="KW-0812">Transmembrane</keyword>
<dbReference type="GeneID" id="39848997"/>
<name>A0A4D6HGN8_9EURY</name>
<dbReference type="AlphaFoldDB" id="A0A4D6HGN8"/>
<dbReference type="Proteomes" id="UP000296706">
    <property type="component" value="Chromosome"/>
</dbReference>